<sequence>MDPDWKEVKHLAMQGRLQSLRLRIIDLANNSDSVTTEQLGIHCGAIMEDIRSLSYDCIVESRDRLDEFQFYWRMAEIEVLIEFCIDEELEKIGRAENQKPRMTTEKRRAMMTDLRFDIPFTEMCFVPFDAYDFFMSLGQAFKDLIVDELRDRAQDDAMASLQSMKEEPDIKEDQSIKEEEWIKVEKSIIEEECIKEEEGVGEPPRPEIHLPEEFITNDVLKQQFRDLAAKFDNSNNRWAKQQLDAHQRYLQLPVTDKVASAAVEEYNDCVSMQMPCPPGMSLLLFTRSGDWWFPHPVDPSANRSPSWGDVPKLEVITKTREQLRDDHEFVADAFKKEVPEIEPRLEQLDIDFDKVVASQYGFVVAWKYVGGEEWFDRYGHVVPELVVDQSIIHHGRRFSETMEEGDLLDLP</sequence>
<gene>
    <name evidence="1" type="ORF">FANTH_12495</name>
</gene>
<organism evidence="1 2">
    <name type="scientific">Fusarium anthophilum</name>
    <dbReference type="NCBI Taxonomy" id="48485"/>
    <lineage>
        <taxon>Eukaryota</taxon>
        <taxon>Fungi</taxon>
        <taxon>Dikarya</taxon>
        <taxon>Ascomycota</taxon>
        <taxon>Pezizomycotina</taxon>
        <taxon>Sordariomycetes</taxon>
        <taxon>Hypocreomycetidae</taxon>
        <taxon>Hypocreales</taxon>
        <taxon>Nectriaceae</taxon>
        <taxon>Fusarium</taxon>
        <taxon>Fusarium fujikuroi species complex</taxon>
    </lineage>
</organism>
<comment type="caution">
    <text evidence="1">The sequence shown here is derived from an EMBL/GenBank/DDBJ whole genome shotgun (WGS) entry which is preliminary data.</text>
</comment>
<proteinExistence type="predicted"/>
<dbReference type="AlphaFoldDB" id="A0A8H4YSX3"/>
<protein>
    <submittedName>
        <fullName evidence="1">Uncharacterized protein</fullName>
    </submittedName>
</protein>
<dbReference type="Proteomes" id="UP000573603">
    <property type="component" value="Unassembled WGS sequence"/>
</dbReference>
<name>A0A8H4YSX3_9HYPO</name>
<accession>A0A8H4YSX3</accession>
<keyword evidence="2" id="KW-1185">Reference proteome</keyword>
<evidence type="ECO:0000313" key="1">
    <source>
        <dbReference type="EMBL" id="KAF5233579.1"/>
    </source>
</evidence>
<evidence type="ECO:0000313" key="2">
    <source>
        <dbReference type="Proteomes" id="UP000573603"/>
    </source>
</evidence>
<reference evidence="1 2" key="1">
    <citation type="journal article" date="2020" name="BMC Genomics">
        <title>Correction to: Identification and distribution of gene clusters required for synthesis of sphingolipid metabolism inhibitors in diverse species of the filamentous fungus Fusarium.</title>
        <authorList>
            <person name="Kim H.S."/>
            <person name="Lohmar J.M."/>
            <person name="Busman M."/>
            <person name="Brown D.W."/>
            <person name="Naumann T.A."/>
            <person name="Divon H.H."/>
            <person name="Lysoe E."/>
            <person name="Uhlig S."/>
            <person name="Proctor R.H."/>
        </authorList>
    </citation>
    <scope>NUCLEOTIDE SEQUENCE [LARGE SCALE GENOMIC DNA]</scope>
    <source>
        <strain evidence="1 2">NRRL 25214</strain>
    </source>
</reference>
<dbReference type="EMBL" id="JABEVY010000409">
    <property type="protein sequence ID" value="KAF5233579.1"/>
    <property type="molecule type" value="Genomic_DNA"/>
</dbReference>